<accession>A0A1H8S1S0</accession>
<name>A0A1H8S1S0_9EURY</name>
<sequence length="124" mass="13643">MTDSETVHDTKEEYRDHYIRVTVTATPPLPHDDEAGTVTARVRLYDGLPADMTIMHFSDRVAGDVVDSWADEIPLYDSEDAIESLVEAAKDRVDTRVGQAYGLTESATIAVERQLASESAETGN</sequence>
<evidence type="ECO:0000313" key="2">
    <source>
        <dbReference type="Proteomes" id="UP000198775"/>
    </source>
</evidence>
<organism evidence="1 2">
    <name type="scientific">Halorientalis persicus</name>
    <dbReference type="NCBI Taxonomy" id="1367881"/>
    <lineage>
        <taxon>Archaea</taxon>
        <taxon>Methanobacteriati</taxon>
        <taxon>Methanobacteriota</taxon>
        <taxon>Stenosarchaea group</taxon>
        <taxon>Halobacteria</taxon>
        <taxon>Halobacteriales</taxon>
        <taxon>Haloarculaceae</taxon>
        <taxon>Halorientalis</taxon>
    </lineage>
</organism>
<protein>
    <submittedName>
        <fullName evidence="1">Uncharacterized protein</fullName>
    </submittedName>
</protein>
<dbReference type="Proteomes" id="UP000198775">
    <property type="component" value="Unassembled WGS sequence"/>
</dbReference>
<dbReference type="AlphaFoldDB" id="A0A1H8S1S0"/>
<reference evidence="2" key="1">
    <citation type="submission" date="2016-10" db="EMBL/GenBank/DDBJ databases">
        <authorList>
            <person name="Varghese N."/>
            <person name="Submissions S."/>
        </authorList>
    </citation>
    <scope>NUCLEOTIDE SEQUENCE [LARGE SCALE GENOMIC DNA]</scope>
    <source>
        <strain evidence="2">IBRC-M 10043</strain>
    </source>
</reference>
<dbReference type="EMBL" id="FOCX01000017">
    <property type="protein sequence ID" value="SEO72288.1"/>
    <property type="molecule type" value="Genomic_DNA"/>
</dbReference>
<gene>
    <name evidence="1" type="ORF">SAMN05216388_1017108</name>
</gene>
<dbReference type="RefSeq" id="WP_092662151.1">
    <property type="nucleotide sequence ID" value="NZ_FOCX01000017.1"/>
</dbReference>
<proteinExistence type="predicted"/>
<keyword evidence="2" id="KW-1185">Reference proteome</keyword>
<evidence type="ECO:0000313" key="1">
    <source>
        <dbReference type="EMBL" id="SEO72288.1"/>
    </source>
</evidence>